<dbReference type="SUPFAM" id="SSF51445">
    <property type="entry name" value="(Trans)glycosidases"/>
    <property type="match status" value="1"/>
</dbReference>
<dbReference type="InterPro" id="IPR017853">
    <property type="entry name" value="GH"/>
</dbReference>
<evidence type="ECO:0000313" key="10">
    <source>
        <dbReference type="Proteomes" id="UP001298681"/>
    </source>
</evidence>
<dbReference type="Proteomes" id="UP001298681">
    <property type="component" value="Unassembled WGS sequence"/>
</dbReference>
<comment type="catalytic activity">
    <reaction evidence="1">
        <text>Hydrolysis of terminal non-reducing N-acetyl-D-hexosamine residues in N-acetyl-beta-D-hexosaminides.</text>
        <dbReference type="EC" id="3.2.1.52"/>
    </reaction>
</comment>
<dbReference type="PANTHER" id="PTHR30480:SF13">
    <property type="entry name" value="BETA-HEXOSAMINIDASE"/>
    <property type="match status" value="1"/>
</dbReference>
<proteinExistence type="inferred from homology"/>
<reference evidence="9 10" key="1">
    <citation type="submission" date="2022-01" db="EMBL/GenBank/DDBJ databases">
        <title>Collection of gut derived symbiotic bacterial strains cultured from healthy donors.</title>
        <authorList>
            <person name="Lin H."/>
            <person name="Kohout C."/>
            <person name="Waligurski E."/>
            <person name="Pamer E.G."/>
        </authorList>
    </citation>
    <scope>NUCLEOTIDE SEQUENCE [LARGE SCALE GENOMIC DNA]</scope>
    <source>
        <strain evidence="9 10">DFI.7.58</strain>
    </source>
</reference>
<feature type="domain" description="Glycoside hydrolase family 3 N-terminal" evidence="8">
    <location>
        <begin position="104"/>
        <end position="417"/>
    </location>
</feature>
<dbReference type="EC" id="3.2.1.52" evidence="3"/>
<accession>A0ABS9MIY1</accession>
<evidence type="ECO:0000256" key="4">
    <source>
        <dbReference type="ARBA" id="ARBA00022801"/>
    </source>
</evidence>
<evidence type="ECO:0000259" key="8">
    <source>
        <dbReference type="Pfam" id="PF00933"/>
    </source>
</evidence>
<dbReference type="PANTHER" id="PTHR30480">
    <property type="entry name" value="BETA-HEXOSAMINIDASE-RELATED"/>
    <property type="match status" value="1"/>
</dbReference>
<organism evidence="9 10">
    <name type="scientific">Anaeromassilibacillus senegalensis</name>
    <dbReference type="NCBI Taxonomy" id="1673717"/>
    <lineage>
        <taxon>Bacteria</taxon>
        <taxon>Bacillati</taxon>
        <taxon>Bacillota</taxon>
        <taxon>Clostridia</taxon>
        <taxon>Eubacteriales</taxon>
        <taxon>Acutalibacteraceae</taxon>
        <taxon>Anaeromassilibacillus</taxon>
    </lineage>
</organism>
<feature type="compositionally biased region" description="Low complexity" evidence="6">
    <location>
        <begin position="31"/>
        <end position="51"/>
    </location>
</feature>
<dbReference type="Gene3D" id="3.20.20.300">
    <property type="entry name" value="Glycoside hydrolase, family 3, N-terminal domain"/>
    <property type="match status" value="1"/>
</dbReference>
<evidence type="ECO:0000256" key="7">
    <source>
        <dbReference type="SAM" id="SignalP"/>
    </source>
</evidence>
<keyword evidence="7" id="KW-0732">Signal</keyword>
<evidence type="ECO:0000313" key="9">
    <source>
        <dbReference type="EMBL" id="MCG4610760.1"/>
    </source>
</evidence>
<sequence length="431" mass="46200">MKRRSVLFLMIAVLLLFAVGCAAGPAKTEEPNSSSSSMSVPSESESSAPPAETEERPEEPEGSASEESDASSSGQSAVPAGPATTQELFAEGYPEAQELLENMTLEEKVAQVFLFRCPSEDALAAVQTYQPGGFMLFAKDFDGKTAEQVCAEMESYQQASKIPMFLAVDEEGGTVVRVSCNANLAPKPFQSPQQVFQAGGMQAIVDDTIQKTQLLQSLGLNVNLAPVADVSTNPSDFMYARTFGQGAAETADYVKNSVATYNQQRMACALKHFPGYGNNVDTHTGIAVDHRPYETFMESDFLPFAAGIEEGAPMVLVSHNIVNCMDSEHPASLSPEVHRVLREDLGFTGLILTDDLSMEAIPAYTGGENPCAAAINAGNDLLLSSDLQADYNALLAAVQDGTVTEERLDESVLRILAMKCCTQYQLERVVG</sequence>
<feature type="region of interest" description="Disordered" evidence="6">
    <location>
        <begin position="25"/>
        <end position="82"/>
    </location>
</feature>
<evidence type="ECO:0000256" key="2">
    <source>
        <dbReference type="ARBA" id="ARBA00005336"/>
    </source>
</evidence>
<feature type="signal peptide" evidence="7">
    <location>
        <begin position="1"/>
        <end position="22"/>
    </location>
</feature>
<dbReference type="PROSITE" id="PS00775">
    <property type="entry name" value="GLYCOSYL_HYDROL_F3"/>
    <property type="match status" value="1"/>
</dbReference>
<dbReference type="InterPro" id="IPR036962">
    <property type="entry name" value="Glyco_hydro_3_N_sf"/>
</dbReference>
<keyword evidence="10" id="KW-1185">Reference proteome</keyword>
<dbReference type="InterPro" id="IPR001764">
    <property type="entry name" value="Glyco_hydro_3_N"/>
</dbReference>
<dbReference type="EMBL" id="JAKNHQ010000008">
    <property type="protein sequence ID" value="MCG4610760.1"/>
    <property type="molecule type" value="Genomic_DNA"/>
</dbReference>
<evidence type="ECO:0000256" key="1">
    <source>
        <dbReference type="ARBA" id="ARBA00001231"/>
    </source>
</evidence>
<comment type="similarity">
    <text evidence="2">Belongs to the glycosyl hydrolase 3 family.</text>
</comment>
<dbReference type="RefSeq" id="WP_237966732.1">
    <property type="nucleotide sequence ID" value="NZ_JAKNHQ010000008.1"/>
</dbReference>
<comment type="caution">
    <text evidence="9">The sequence shown here is derived from an EMBL/GenBank/DDBJ whole genome shotgun (WGS) entry which is preliminary data.</text>
</comment>
<keyword evidence="4" id="KW-0378">Hydrolase</keyword>
<dbReference type="Pfam" id="PF00933">
    <property type="entry name" value="Glyco_hydro_3"/>
    <property type="match status" value="1"/>
</dbReference>
<protein>
    <recommendedName>
        <fullName evidence="3">beta-N-acetylhexosaminidase</fullName>
        <ecNumber evidence="3">3.2.1.52</ecNumber>
    </recommendedName>
</protein>
<dbReference type="InterPro" id="IPR019800">
    <property type="entry name" value="Glyco_hydro_3_AS"/>
</dbReference>
<evidence type="ECO:0000256" key="6">
    <source>
        <dbReference type="SAM" id="MobiDB-lite"/>
    </source>
</evidence>
<feature type="chain" id="PRO_5047528649" description="beta-N-acetylhexosaminidase" evidence="7">
    <location>
        <begin position="23"/>
        <end position="431"/>
    </location>
</feature>
<dbReference type="PROSITE" id="PS51257">
    <property type="entry name" value="PROKAR_LIPOPROTEIN"/>
    <property type="match status" value="1"/>
</dbReference>
<feature type="compositionally biased region" description="Acidic residues" evidence="6">
    <location>
        <begin position="55"/>
        <end position="69"/>
    </location>
</feature>
<keyword evidence="5" id="KW-0326">Glycosidase</keyword>
<dbReference type="InterPro" id="IPR050226">
    <property type="entry name" value="NagZ_Beta-hexosaminidase"/>
</dbReference>
<name>A0ABS9MIY1_9FIRM</name>
<gene>
    <name evidence="9" type="ORF">L0P57_07410</name>
</gene>
<evidence type="ECO:0000256" key="5">
    <source>
        <dbReference type="ARBA" id="ARBA00023295"/>
    </source>
</evidence>
<evidence type="ECO:0000256" key="3">
    <source>
        <dbReference type="ARBA" id="ARBA00012663"/>
    </source>
</evidence>